<dbReference type="InterPro" id="IPR035919">
    <property type="entry name" value="EAL_sf"/>
</dbReference>
<dbReference type="AlphaFoldDB" id="C8X1Y4"/>
<evidence type="ECO:0000259" key="1">
    <source>
        <dbReference type="PROSITE" id="PS51833"/>
    </source>
</evidence>
<dbReference type="PROSITE" id="PS51833">
    <property type="entry name" value="HDOD"/>
    <property type="match status" value="1"/>
</dbReference>
<feature type="domain" description="HDOD" evidence="1">
    <location>
        <begin position="201"/>
        <end position="388"/>
    </location>
</feature>
<dbReference type="InterPro" id="IPR013976">
    <property type="entry name" value="HDOD"/>
</dbReference>
<reference evidence="2 3" key="2">
    <citation type="journal article" date="2010" name="Stand. Genomic Sci.">
        <title>Complete genome sequence of Desulfohalobium retbaense type strain (HR(100)).</title>
        <authorList>
            <person name="Spring S."/>
            <person name="Nolan M."/>
            <person name="Lapidus A."/>
            <person name="Glavina Del Rio T."/>
            <person name="Copeland A."/>
            <person name="Tice H."/>
            <person name="Cheng J.F."/>
            <person name="Lucas S."/>
            <person name="Land M."/>
            <person name="Chen F."/>
            <person name="Bruce D."/>
            <person name="Goodwin L."/>
            <person name="Pitluck S."/>
            <person name="Ivanova N."/>
            <person name="Mavromatis K."/>
            <person name="Mikhailova N."/>
            <person name="Pati A."/>
            <person name="Chen A."/>
            <person name="Palaniappan K."/>
            <person name="Hauser L."/>
            <person name="Chang Y.J."/>
            <person name="Jeffries C.D."/>
            <person name="Munk C."/>
            <person name="Kiss H."/>
            <person name="Chain P."/>
            <person name="Han C."/>
            <person name="Brettin T."/>
            <person name="Detter J.C."/>
            <person name="Schuler E."/>
            <person name="Goker M."/>
            <person name="Rohde M."/>
            <person name="Bristow J."/>
            <person name="Eisen J.A."/>
            <person name="Markowitz V."/>
            <person name="Hugenholtz P."/>
            <person name="Kyrpides N.C."/>
            <person name="Klenk H.P."/>
        </authorList>
    </citation>
    <scope>NUCLEOTIDE SEQUENCE [LARGE SCALE GENOMIC DNA]</scope>
    <source>
        <strain evidence="2 3">DSM 5692</strain>
    </source>
</reference>
<dbReference type="RefSeq" id="WP_015751703.1">
    <property type="nucleotide sequence ID" value="NC_013223.1"/>
</dbReference>
<keyword evidence="3" id="KW-1185">Reference proteome</keyword>
<proteinExistence type="predicted"/>
<sequence length="407" mass="45529">MSESTDFDICLFRQPILNVRLDVWGYAVDLCKSNDLEHGECTSALLDPDALQNGLQLAEHTAPTPTIKCVHLDQSLLENHERVEFPPDTLVALSEKATPNAAVLALCEAMQNRALLAVDIASNTERLQPFVRLADIAIVDLRQFSEEGLRRKAAQLHECNVTLLARNVDGYASLQQARELGFELFQGFFFTNSRTISHKDLSTSQVAKLQLLEQLGHPDNLEELTLTIKNDVSTSYRLLKYLNSPGMGLMNEVKSIPHAVKLLGEKKIKNWIRALLLSEVIRDDKPGELINLSVSRAAFLQYLSQQAKTPLPPESMYLLGLFSLLDVILDQPMSQVLKYLALDDSIRSTLLGDNTQDRQWLDLAIRLERGDWTAVQFHLASLGLTADEVTQAYTAALIHTHSFFSHS</sequence>
<dbReference type="InterPro" id="IPR014408">
    <property type="entry name" value="dGMP_Pdiesterase_EAL/HD-GYP"/>
</dbReference>
<reference evidence="3" key="1">
    <citation type="submission" date="2009-09" db="EMBL/GenBank/DDBJ databases">
        <title>The complete chromosome of Desulfohalobium retbaense DSM 5692.</title>
        <authorList>
            <consortium name="US DOE Joint Genome Institute (JGI-PGF)"/>
            <person name="Lucas S."/>
            <person name="Copeland A."/>
            <person name="Lapidus A."/>
            <person name="Glavina del Rio T."/>
            <person name="Dalin E."/>
            <person name="Tice H."/>
            <person name="Bruce D."/>
            <person name="Goodwin L."/>
            <person name="Pitluck S."/>
            <person name="Kyrpides N."/>
            <person name="Mavromatis K."/>
            <person name="Ivanova N."/>
            <person name="Mikhailova N."/>
            <person name="Munk A.C."/>
            <person name="Brettin T."/>
            <person name="Detter J.C."/>
            <person name="Han C."/>
            <person name="Tapia R."/>
            <person name="Larimer F."/>
            <person name="Land M."/>
            <person name="Hauser L."/>
            <person name="Markowitz V."/>
            <person name="Cheng J.-F."/>
            <person name="Hugenholtz P."/>
            <person name="Woyke T."/>
            <person name="Wu D."/>
            <person name="Spring S."/>
            <person name="Klenk H.-P."/>
            <person name="Eisen J.A."/>
        </authorList>
    </citation>
    <scope>NUCLEOTIDE SEQUENCE [LARGE SCALE GENOMIC DNA]</scope>
    <source>
        <strain evidence="3">DSM 5692</strain>
    </source>
</reference>
<dbReference type="HOGENOM" id="CLU_044951_2_0_7"/>
<dbReference type="EMBL" id="CP001734">
    <property type="protein sequence ID" value="ACV68556.1"/>
    <property type="molecule type" value="Genomic_DNA"/>
</dbReference>
<dbReference type="PIRSF" id="PIRSF003180">
    <property type="entry name" value="DiGMPpdiest_YuxH"/>
    <property type="match status" value="1"/>
</dbReference>
<dbReference type="InterPro" id="IPR052340">
    <property type="entry name" value="RNase_Y/CdgJ"/>
</dbReference>
<gene>
    <name evidence="2" type="ordered locus">Dret_1268</name>
</gene>
<dbReference type="OrthoDB" id="9804751at2"/>
<dbReference type="STRING" id="485915.Dret_1268"/>
<name>C8X1Y4_DESRD</name>
<evidence type="ECO:0000313" key="2">
    <source>
        <dbReference type="EMBL" id="ACV68556.1"/>
    </source>
</evidence>
<accession>C8X1Y4</accession>
<dbReference type="eggNOG" id="COG3434">
    <property type="taxonomic scope" value="Bacteria"/>
</dbReference>
<dbReference type="KEGG" id="drt:Dret_1268"/>
<dbReference type="Proteomes" id="UP000001052">
    <property type="component" value="Chromosome"/>
</dbReference>
<organism evidence="2 3">
    <name type="scientific">Desulfohalobium retbaense (strain ATCC 49708 / DSM 5692 / JCM 16813 / HR100)</name>
    <dbReference type="NCBI Taxonomy" id="485915"/>
    <lineage>
        <taxon>Bacteria</taxon>
        <taxon>Pseudomonadati</taxon>
        <taxon>Thermodesulfobacteriota</taxon>
        <taxon>Desulfovibrionia</taxon>
        <taxon>Desulfovibrionales</taxon>
        <taxon>Desulfohalobiaceae</taxon>
        <taxon>Desulfohalobium</taxon>
    </lineage>
</organism>
<protein>
    <submittedName>
        <fullName evidence="2">Diguanylate phosphodiesterase</fullName>
    </submittedName>
</protein>
<dbReference type="PANTHER" id="PTHR33525">
    <property type="match status" value="1"/>
</dbReference>
<dbReference type="Gene3D" id="1.10.3210.10">
    <property type="entry name" value="Hypothetical protein af1432"/>
    <property type="match status" value="1"/>
</dbReference>
<dbReference type="SUPFAM" id="SSF109604">
    <property type="entry name" value="HD-domain/PDEase-like"/>
    <property type="match status" value="1"/>
</dbReference>
<dbReference type="PANTHER" id="PTHR33525:SF4">
    <property type="entry name" value="CYCLIC DI-GMP PHOSPHODIESTERASE CDGJ"/>
    <property type="match status" value="1"/>
</dbReference>
<dbReference type="Pfam" id="PF08668">
    <property type="entry name" value="HDOD"/>
    <property type="match status" value="1"/>
</dbReference>
<evidence type="ECO:0000313" key="3">
    <source>
        <dbReference type="Proteomes" id="UP000001052"/>
    </source>
</evidence>
<dbReference type="SUPFAM" id="SSF141868">
    <property type="entry name" value="EAL domain-like"/>
    <property type="match status" value="1"/>
</dbReference>